<dbReference type="Gene3D" id="1.10.150.130">
    <property type="match status" value="1"/>
</dbReference>
<dbReference type="PROSITE" id="PS51900">
    <property type="entry name" value="CB"/>
    <property type="match status" value="1"/>
</dbReference>
<evidence type="ECO:0000256" key="7">
    <source>
        <dbReference type="ARBA" id="ARBA00022908"/>
    </source>
</evidence>
<dbReference type="PROSITE" id="PS51898">
    <property type="entry name" value="TYR_RECOMBINASE"/>
    <property type="match status" value="1"/>
</dbReference>
<dbReference type="InterPro" id="IPR050090">
    <property type="entry name" value="Tyrosine_recombinase_XerCD"/>
</dbReference>
<keyword evidence="9 11" id="KW-0233">DNA recombination</keyword>
<evidence type="ECO:0000256" key="12">
    <source>
        <dbReference type="SAM" id="MobiDB-lite"/>
    </source>
</evidence>
<evidence type="ECO:0000256" key="2">
    <source>
        <dbReference type="ARBA" id="ARBA00010450"/>
    </source>
</evidence>
<dbReference type="RefSeq" id="WP_013161248.1">
    <property type="nucleotide sequence ID" value="NZ_CCYN01000033.1"/>
</dbReference>
<organism evidence="13 14">
    <name type="scientific">Propionibacterium freudenreichii</name>
    <dbReference type="NCBI Taxonomy" id="1744"/>
    <lineage>
        <taxon>Bacteria</taxon>
        <taxon>Bacillati</taxon>
        <taxon>Actinomycetota</taxon>
        <taxon>Actinomycetes</taxon>
        <taxon>Propionibacteriales</taxon>
        <taxon>Propionibacteriaceae</taxon>
        <taxon>Propionibacterium</taxon>
    </lineage>
</organism>
<sequence>MADGAARPPSHGNKPVSGPTAGRLGNWLEDYLDHLGVERGLSPNTVAAYRRDLTRYLRHLSSRGIDDPSRITTADVTSFEEELSRGDASHKALAPSSVGRAVVAVRMFHGFAAREGLVDHNVAAALHPPRAGKRLPKALGVDEVARLIDSIERQTPIGLRDAALFEVLYGTGARISEALSLDVDDLTRVLADPDGPLRVVGKGNKERVVPLGSYARSAVQAWLVRGRPALAERAREFTPALFLNTRGARLSRQSAWEALRTRARQAGITADIGPHSLRHSFATHLLDGGADIRVVQELLGHASVSTTQIYTEVTAQQLREVYSSSFPRAHD</sequence>
<feature type="active site" evidence="11">
    <location>
        <position position="174"/>
    </location>
</feature>
<dbReference type="GO" id="GO:0051301">
    <property type="term" value="P:cell division"/>
    <property type="evidence" value="ECO:0007669"/>
    <property type="project" value="UniProtKB-KW"/>
</dbReference>
<evidence type="ECO:0000256" key="1">
    <source>
        <dbReference type="ARBA" id="ARBA00004496"/>
    </source>
</evidence>
<dbReference type="Gene3D" id="1.10.443.10">
    <property type="entry name" value="Intergrase catalytic core"/>
    <property type="match status" value="1"/>
</dbReference>
<evidence type="ECO:0000256" key="3">
    <source>
        <dbReference type="ARBA" id="ARBA00015810"/>
    </source>
</evidence>
<dbReference type="Proteomes" id="UP000250080">
    <property type="component" value="Chromosome I"/>
</dbReference>
<dbReference type="GO" id="GO:0009037">
    <property type="term" value="F:tyrosine-based site-specific recombinase activity"/>
    <property type="evidence" value="ECO:0007669"/>
    <property type="project" value="UniProtKB-UniRule"/>
</dbReference>
<comment type="similarity">
    <text evidence="2 11">Belongs to the 'phage' integrase family. XerD subfamily.</text>
</comment>
<dbReference type="SUPFAM" id="SSF56349">
    <property type="entry name" value="DNA breaking-rejoining enzymes"/>
    <property type="match status" value="1"/>
</dbReference>
<dbReference type="HAMAP" id="MF_01807">
    <property type="entry name" value="Recomb_XerD"/>
    <property type="match status" value="1"/>
</dbReference>
<feature type="region of interest" description="Disordered" evidence="12">
    <location>
        <begin position="1"/>
        <end position="20"/>
    </location>
</feature>
<feature type="active site" evidence="11">
    <location>
        <position position="202"/>
    </location>
</feature>
<protein>
    <recommendedName>
        <fullName evidence="3 11">Tyrosine recombinase XerD</fullName>
    </recommendedName>
</protein>
<gene>
    <name evidence="11" type="primary">xerD</name>
    <name evidence="13" type="ORF">PFR_JS23_889</name>
</gene>
<feature type="active site" evidence="11">
    <location>
        <position position="275"/>
    </location>
</feature>
<evidence type="ECO:0000256" key="8">
    <source>
        <dbReference type="ARBA" id="ARBA00023125"/>
    </source>
</evidence>
<dbReference type="PANTHER" id="PTHR30349">
    <property type="entry name" value="PHAGE INTEGRASE-RELATED"/>
    <property type="match status" value="1"/>
</dbReference>
<evidence type="ECO:0000256" key="11">
    <source>
        <dbReference type="HAMAP-Rule" id="MF_01807"/>
    </source>
</evidence>
<dbReference type="Pfam" id="PF00589">
    <property type="entry name" value="Phage_integrase"/>
    <property type="match status" value="1"/>
</dbReference>
<dbReference type="OMA" id="FWYLIKR"/>
<evidence type="ECO:0000256" key="6">
    <source>
        <dbReference type="ARBA" id="ARBA00022829"/>
    </source>
</evidence>
<reference evidence="13 14" key="1">
    <citation type="submission" date="2016-09" db="EMBL/GenBank/DDBJ databases">
        <authorList>
            <person name="Laine KS P."/>
        </authorList>
    </citation>
    <scope>NUCLEOTIDE SEQUENCE [LARGE SCALE GENOMIC DNA]</scope>
    <source>
        <strain evidence="13">PFRJS-23</strain>
    </source>
</reference>
<evidence type="ECO:0000313" key="13">
    <source>
        <dbReference type="EMBL" id="SCQ77701.1"/>
    </source>
</evidence>
<dbReference type="NCBIfam" id="NF001399">
    <property type="entry name" value="PRK00283.1"/>
    <property type="match status" value="1"/>
</dbReference>
<dbReference type="GO" id="GO:0006313">
    <property type="term" value="P:DNA transposition"/>
    <property type="evidence" value="ECO:0007669"/>
    <property type="project" value="UniProtKB-UniRule"/>
</dbReference>
<keyword evidence="4 11" id="KW-0963">Cytoplasm</keyword>
<comment type="function">
    <text evidence="11">Site-specific tyrosine recombinase, which acts by catalyzing the cutting and rejoining of the recombining DNA molecules. The XerC-XerD complex is essential to convert dimers of the bacterial chromosome into monomers to permit their segregation at cell division. It also contributes to the segregational stability of plasmids.</text>
</comment>
<comment type="subunit">
    <text evidence="11">Forms a cyclic heterotetrameric complex composed of two molecules of XerC and two molecules of XerD.</text>
</comment>
<dbReference type="InterPro" id="IPR023009">
    <property type="entry name" value="Tyrosine_recombinase_XerC/XerD"/>
</dbReference>
<dbReference type="AlphaFoldDB" id="A0A0A8R302"/>
<keyword evidence="5 11" id="KW-0132">Cell division</keyword>
<dbReference type="Pfam" id="PF02899">
    <property type="entry name" value="Phage_int_SAM_1"/>
    <property type="match status" value="1"/>
</dbReference>
<keyword evidence="8 11" id="KW-0238">DNA-binding</keyword>
<feature type="active site" evidence="11">
    <location>
        <position position="301"/>
    </location>
</feature>
<dbReference type="GO" id="GO:0005737">
    <property type="term" value="C:cytoplasm"/>
    <property type="evidence" value="ECO:0007669"/>
    <property type="project" value="UniProtKB-SubCell"/>
</dbReference>
<accession>A0A0A8R302</accession>
<dbReference type="InterPro" id="IPR011010">
    <property type="entry name" value="DNA_brk_join_enz"/>
</dbReference>
<dbReference type="InterPro" id="IPR010998">
    <property type="entry name" value="Integrase_recombinase_N"/>
</dbReference>
<name>A0A0A8R302_9ACTN</name>
<keyword evidence="6 11" id="KW-0159">Chromosome partition</keyword>
<keyword evidence="10 11" id="KW-0131">Cell cycle</keyword>
<feature type="active site" description="O-(3'-phospho-DNA)-tyrosine intermediate" evidence="11">
    <location>
        <position position="310"/>
    </location>
</feature>
<dbReference type="HAMAP" id="MF_01808">
    <property type="entry name" value="Recomb_XerC_XerD"/>
    <property type="match status" value="1"/>
</dbReference>
<evidence type="ECO:0000313" key="14">
    <source>
        <dbReference type="Proteomes" id="UP000250080"/>
    </source>
</evidence>
<dbReference type="NCBIfam" id="TIGR02225">
    <property type="entry name" value="recomb_XerD"/>
    <property type="match status" value="1"/>
</dbReference>
<dbReference type="InterPro" id="IPR004107">
    <property type="entry name" value="Integrase_SAM-like_N"/>
</dbReference>
<proteinExistence type="inferred from homology"/>
<dbReference type="PANTHER" id="PTHR30349:SF81">
    <property type="entry name" value="TYROSINE RECOMBINASE XERC"/>
    <property type="match status" value="1"/>
</dbReference>
<feature type="active site" evidence="11">
    <location>
        <position position="278"/>
    </location>
</feature>
<evidence type="ECO:0000256" key="5">
    <source>
        <dbReference type="ARBA" id="ARBA00022618"/>
    </source>
</evidence>
<dbReference type="InterPro" id="IPR044068">
    <property type="entry name" value="CB"/>
</dbReference>
<evidence type="ECO:0000256" key="4">
    <source>
        <dbReference type="ARBA" id="ARBA00022490"/>
    </source>
</evidence>
<dbReference type="GO" id="GO:0007059">
    <property type="term" value="P:chromosome segregation"/>
    <property type="evidence" value="ECO:0007669"/>
    <property type="project" value="UniProtKB-UniRule"/>
</dbReference>
<dbReference type="EMBL" id="LT618793">
    <property type="protein sequence ID" value="SCQ77701.1"/>
    <property type="molecule type" value="Genomic_DNA"/>
</dbReference>
<dbReference type="InterPro" id="IPR002104">
    <property type="entry name" value="Integrase_catalytic"/>
</dbReference>
<keyword evidence="7 11" id="KW-0229">DNA integration</keyword>
<evidence type="ECO:0000256" key="9">
    <source>
        <dbReference type="ARBA" id="ARBA00023172"/>
    </source>
</evidence>
<comment type="subcellular location">
    <subcellularLocation>
        <location evidence="1 11">Cytoplasm</location>
    </subcellularLocation>
</comment>
<dbReference type="InterPro" id="IPR013762">
    <property type="entry name" value="Integrase-like_cat_sf"/>
</dbReference>
<evidence type="ECO:0000256" key="10">
    <source>
        <dbReference type="ARBA" id="ARBA00023306"/>
    </source>
</evidence>
<dbReference type="GO" id="GO:0003677">
    <property type="term" value="F:DNA binding"/>
    <property type="evidence" value="ECO:0007669"/>
    <property type="project" value="UniProtKB-UniRule"/>
</dbReference>
<dbReference type="InterPro" id="IPR011932">
    <property type="entry name" value="Recomb_XerD"/>
</dbReference>
<dbReference type="CDD" id="cd00798">
    <property type="entry name" value="INT_XerDC_C"/>
    <property type="match status" value="1"/>
</dbReference>